<dbReference type="AlphaFoldDB" id="A0A6H5IZZ8"/>
<keyword evidence="4" id="KW-0732">Signal</keyword>
<evidence type="ECO:0000256" key="2">
    <source>
        <dbReference type="PIRSR" id="PIRSR000137-1"/>
    </source>
</evidence>
<feature type="active site" description="Proton donor" evidence="2">
    <location>
        <position position="576"/>
    </location>
</feature>
<evidence type="ECO:0000256" key="4">
    <source>
        <dbReference type="SAM" id="SignalP"/>
    </source>
</evidence>
<evidence type="ECO:0000256" key="1">
    <source>
        <dbReference type="ARBA" id="ARBA00010790"/>
    </source>
</evidence>
<reference evidence="6 7" key="1">
    <citation type="submission" date="2020-02" db="EMBL/GenBank/DDBJ databases">
        <authorList>
            <person name="Ferguson B K."/>
        </authorList>
    </citation>
    <scope>NUCLEOTIDE SEQUENCE [LARGE SCALE GENOMIC DNA]</scope>
</reference>
<sequence>MNKILFSSLILIYCLTITLVKLQDIDLKYLNLYGFTNFKNTSNEMLVNLAVGLMKFMRENDRIVHSAPKDMTPSPDQEFDFIVVGAGSAGSTIASRLSEIRDVSVLLIEAGGNENLMMDIPLLVNYLQFVDGLNWKYQTEPSDKYCLGMTNQQCNWPRGRVMGGSSVLNYMIATRGNPRDYDQWAEAGNDGWAYKDILKYFKKSENLRIKQFKQDKEVHNTEGPLHINYPPYHTPIAEQFLKAGLELGYPIIDYNAGNQTGFSYIQATIKNGTRMSTNRAYLHPARKRPNLFVTKFSHVNKLLIDKQNRAYGVEFTKSNMTIHVRAKKEVILSAGAINSPQILMLSGIGPAEHLRSMMIDVLQDAPVGENLMDHISYGGLVFLIDQPVSIVSEDVTNPMKPYVADFLNTKNGPLSIPGGCEALAFIDVNDPKNLDVFPNIELLFIGGSVVSDNSFRNSFGISEKYWDKMYAQISGRHSWSIFPMLMRPRSRGKIFLRSRDPKAKPKIFPNYFEDPEDLRLMVKGIRASIEISKTKAMQTFSSEIYNVSVPECENYEYDSDEYWACAARTFSFTIYHYSGTCKMAPANDPTGVVDPRLRVKGIKGLRVADASIMPIIMTGHTNIPTIMIGEKLSDMLKHEWNLI</sequence>
<keyword evidence="3" id="KW-0274">FAD</keyword>
<dbReference type="InterPro" id="IPR000172">
    <property type="entry name" value="GMC_OxRdtase_N"/>
</dbReference>
<evidence type="ECO:0000259" key="5">
    <source>
        <dbReference type="PROSITE" id="PS00624"/>
    </source>
</evidence>
<dbReference type="Gene3D" id="3.30.560.10">
    <property type="entry name" value="Glucose Oxidase, domain 3"/>
    <property type="match status" value="1"/>
</dbReference>
<dbReference type="PIRSF" id="PIRSF000137">
    <property type="entry name" value="Alcohol_oxidase"/>
    <property type="match status" value="1"/>
</dbReference>
<dbReference type="EMBL" id="CADCXV010001316">
    <property type="protein sequence ID" value="CAB0043388.1"/>
    <property type="molecule type" value="Genomic_DNA"/>
</dbReference>
<dbReference type="GO" id="GO:0050660">
    <property type="term" value="F:flavin adenine dinucleotide binding"/>
    <property type="evidence" value="ECO:0007669"/>
    <property type="project" value="InterPro"/>
</dbReference>
<dbReference type="GO" id="GO:0016614">
    <property type="term" value="F:oxidoreductase activity, acting on CH-OH group of donors"/>
    <property type="evidence" value="ECO:0007669"/>
    <property type="project" value="InterPro"/>
</dbReference>
<keyword evidence="3" id="KW-0285">Flavoprotein</keyword>
<gene>
    <name evidence="6" type="ORF">TBRA_LOCUS14976</name>
</gene>
<protein>
    <recommendedName>
        <fullName evidence="5">Glucose-methanol-choline oxidoreductase N-terminal domain-containing protein</fullName>
    </recommendedName>
</protein>
<dbReference type="SUPFAM" id="SSF54373">
    <property type="entry name" value="FAD-linked reductases, C-terminal domain"/>
    <property type="match status" value="1"/>
</dbReference>
<dbReference type="InterPro" id="IPR036188">
    <property type="entry name" value="FAD/NAD-bd_sf"/>
</dbReference>
<accession>A0A6H5IZZ8</accession>
<proteinExistence type="inferred from homology"/>
<feature type="signal peptide" evidence="4">
    <location>
        <begin position="1"/>
        <end position="22"/>
    </location>
</feature>
<evidence type="ECO:0000313" key="6">
    <source>
        <dbReference type="EMBL" id="CAB0043388.1"/>
    </source>
</evidence>
<feature type="domain" description="Glucose-methanol-choline oxidoreductase N-terminal" evidence="5">
    <location>
        <begin position="335"/>
        <end position="349"/>
    </location>
</feature>
<dbReference type="PROSITE" id="PS00624">
    <property type="entry name" value="GMC_OXRED_2"/>
    <property type="match status" value="1"/>
</dbReference>
<comment type="cofactor">
    <cofactor evidence="3">
        <name>FAD</name>
        <dbReference type="ChEBI" id="CHEBI:57692"/>
    </cofactor>
</comment>
<dbReference type="Gene3D" id="3.50.50.60">
    <property type="entry name" value="FAD/NAD(P)-binding domain"/>
    <property type="match status" value="1"/>
</dbReference>
<evidence type="ECO:0000313" key="7">
    <source>
        <dbReference type="Proteomes" id="UP000479190"/>
    </source>
</evidence>
<dbReference type="PANTHER" id="PTHR11552:SF158">
    <property type="entry name" value="GH23626P-RELATED"/>
    <property type="match status" value="1"/>
</dbReference>
<comment type="similarity">
    <text evidence="1">Belongs to the GMC oxidoreductase family.</text>
</comment>
<feature type="binding site" evidence="3">
    <location>
        <position position="299"/>
    </location>
    <ligand>
        <name>FAD</name>
        <dbReference type="ChEBI" id="CHEBI:57692"/>
    </ligand>
</feature>
<dbReference type="Proteomes" id="UP000479190">
    <property type="component" value="Unassembled WGS sequence"/>
</dbReference>
<name>A0A6H5IZZ8_9HYME</name>
<evidence type="ECO:0000256" key="3">
    <source>
        <dbReference type="PIRSR" id="PIRSR000137-2"/>
    </source>
</evidence>
<dbReference type="PANTHER" id="PTHR11552">
    <property type="entry name" value="GLUCOSE-METHANOL-CHOLINE GMC OXIDOREDUCTASE"/>
    <property type="match status" value="1"/>
</dbReference>
<feature type="active site" description="Proton acceptor" evidence="2">
    <location>
        <position position="620"/>
    </location>
</feature>
<keyword evidence="7" id="KW-1185">Reference proteome</keyword>
<dbReference type="InterPro" id="IPR012132">
    <property type="entry name" value="GMC_OxRdtase"/>
</dbReference>
<dbReference type="SUPFAM" id="SSF51905">
    <property type="entry name" value="FAD/NAD(P)-binding domain"/>
    <property type="match status" value="1"/>
</dbReference>
<organism evidence="6 7">
    <name type="scientific">Trichogramma brassicae</name>
    <dbReference type="NCBI Taxonomy" id="86971"/>
    <lineage>
        <taxon>Eukaryota</taxon>
        <taxon>Metazoa</taxon>
        <taxon>Ecdysozoa</taxon>
        <taxon>Arthropoda</taxon>
        <taxon>Hexapoda</taxon>
        <taxon>Insecta</taxon>
        <taxon>Pterygota</taxon>
        <taxon>Neoptera</taxon>
        <taxon>Endopterygota</taxon>
        <taxon>Hymenoptera</taxon>
        <taxon>Apocrita</taxon>
        <taxon>Proctotrupomorpha</taxon>
        <taxon>Chalcidoidea</taxon>
        <taxon>Trichogrammatidae</taxon>
        <taxon>Trichogramma</taxon>
    </lineage>
</organism>
<dbReference type="InterPro" id="IPR007867">
    <property type="entry name" value="GMC_OxRtase_C"/>
</dbReference>
<dbReference type="Pfam" id="PF05199">
    <property type="entry name" value="GMC_oxred_C"/>
    <property type="match status" value="1"/>
</dbReference>
<dbReference type="Pfam" id="PF00732">
    <property type="entry name" value="GMC_oxred_N"/>
    <property type="match status" value="1"/>
</dbReference>
<feature type="binding site" evidence="3">
    <location>
        <position position="161"/>
    </location>
    <ligand>
        <name>FAD</name>
        <dbReference type="ChEBI" id="CHEBI:57692"/>
    </ligand>
</feature>
<feature type="chain" id="PRO_5026328725" description="Glucose-methanol-choline oxidoreductase N-terminal domain-containing protein" evidence="4">
    <location>
        <begin position="23"/>
        <end position="643"/>
    </location>
</feature>
<dbReference type="OrthoDB" id="269227at2759"/>